<gene>
    <name evidence="10" type="ORF">KL86DYS1_30630</name>
</gene>
<dbReference type="InterPro" id="IPR017853">
    <property type="entry name" value="GH"/>
</dbReference>
<dbReference type="AlphaFoldDB" id="A0A212JW67"/>
<dbReference type="PANTHER" id="PTHR35803">
    <property type="entry name" value="GLUCAN 1,4-ALPHA-GLUCOSIDASE SUSB-RELATED"/>
    <property type="match status" value="1"/>
</dbReference>
<dbReference type="InterPro" id="IPR029483">
    <property type="entry name" value="GH97_C"/>
</dbReference>
<comment type="subunit">
    <text evidence="2">Monomer.</text>
</comment>
<dbReference type="Gene3D" id="2.70.98.10">
    <property type="match status" value="1"/>
</dbReference>
<reference evidence="10" key="1">
    <citation type="submission" date="2016-04" db="EMBL/GenBank/DDBJ databases">
        <authorList>
            <person name="Evans L.H."/>
            <person name="Alamgir A."/>
            <person name="Owens N."/>
            <person name="Weber N.D."/>
            <person name="Virtaneva K."/>
            <person name="Barbian K."/>
            <person name="Babar A."/>
            <person name="Rosenke K."/>
        </authorList>
    </citation>
    <scope>NUCLEOTIDE SEQUENCE</scope>
    <source>
        <strain evidence="10">86-1</strain>
    </source>
</reference>
<dbReference type="RefSeq" id="WP_296942622.1">
    <property type="nucleotide sequence ID" value="NZ_LT599032.1"/>
</dbReference>
<sequence>MKKQIKAICTIIFFLSTCLVYAKDIDISSPHRSISLTVSVDHDVSFRVETGNELLFEVRDVMLDTDKGFFPNRNPQIANIKRNAVNRMIAPEIKEKYAEIAEKYNELIITFKDKSKLQFRVYNDGIAYRFITATDGIITINSEHAEFIFDKASEIIYQQDTNINSDYEAPYIRKKIDELTNQSMGNLPALVKTPSSKNVLFLESNLKNYPCLWLKQGESNLEAHFWNYPKEYRADGNSKNRRSIVSTHDYIAKTDGARDFPWRVFAIGEQDTDLLTNQLVYLLAPECQIKDPSWIKPGWVTFDWWARRGLYGVDFKAGINDQTAKYMIDFAADFGIRYFLFDDGWTYKEDLTRTIDGLNMDEVVKYANSKNVDVMLWVTFDLFDSQMEAALQQFQKWGIKGIKIDFINRSDQEAVDFYWRSAEQCAKYNMVIDYHGAYRPDGLRRVYPNVLTREALIEFEYSGASIKDDPDHHCTLPFIRNVAGPMDYIPGTMNNGTKNGFRMDGNRPMGQGTRAHSMALAVITESPMQMLPDAQSDYYRERECTTFLTQIPVEWDEIVPLKGKVGDYIALARRKGSTWYVAAITDWTPRKMELKLDFLDNDTEYMAEIFKDGANSDIRATDYKREIRKYVKGDMAEINFAPGGGWVAKIFK</sequence>
<evidence type="ECO:0000259" key="9">
    <source>
        <dbReference type="Pfam" id="PF14509"/>
    </source>
</evidence>
<dbReference type="SUPFAM" id="SSF51445">
    <property type="entry name" value="(Trans)glycosidases"/>
    <property type="match status" value="1"/>
</dbReference>
<evidence type="ECO:0000256" key="2">
    <source>
        <dbReference type="ARBA" id="ARBA00011245"/>
    </source>
</evidence>
<dbReference type="PANTHER" id="PTHR35803:SF2">
    <property type="entry name" value="RETAINING ALPHA-GALACTOSIDASE"/>
    <property type="match status" value="1"/>
</dbReference>
<dbReference type="Gene3D" id="3.20.20.70">
    <property type="entry name" value="Aldolase class I"/>
    <property type="match status" value="1"/>
</dbReference>
<dbReference type="Pfam" id="PF14509">
    <property type="entry name" value="GH97_C"/>
    <property type="match status" value="1"/>
</dbReference>
<organism evidence="10">
    <name type="scientific">uncultured Dysgonomonas sp</name>
    <dbReference type="NCBI Taxonomy" id="206096"/>
    <lineage>
        <taxon>Bacteria</taxon>
        <taxon>Pseudomonadati</taxon>
        <taxon>Bacteroidota</taxon>
        <taxon>Bacteroidia</taxon>
        <taxon>Bacteroidales</taxon>
        <taxon>Dysgonomonadaceae</taxon>
        <taxon>Dysgonomonas</taxon>
        <taxon>environmental samples</taxon>
    </lineage>
</organism>
<dbReference type="InterPro" id="IPR019563">
    <property type="entry name" value="GH97_catalytic"/>
</dbReference>
<accession>A0A212JW67</accession>
<dbReference type="InterPro" id="IPR014718">
    <property type="entry name" value="GH-type_carb-bd"/>
</dbReference>
<keyword evidence="6" id="KW-0732">Signal</keyword>
<dbReference type="Pfam" id="PF14508">
    <property type="entry name" value="GH97_N"/>
    <property type="match status" value="1"/>
</dbReference>
<evidence type="ECO:0000256" key="1">
    <source>
        <dbReference type="ARBA" id="ARBA00001913"/>
    </source>
</evidence>
<feature type="domain" description="Glycosyl-hydrolase 97 C-terminal oligomerisation" evidence="9">
    <location>
        <begin position="554"/>
        <end position="650"/>
    </location>
</feature>
<evidence type="ECO:0000256" key="5">
    <source>
        <dbReference type="ARBA" id="ARBA00023295"/>
    </source>
</evidence>
<name>A0A212JW67_9BACT</name>
<evidence type="ECO:0000256" key="4">
    <source>
        <dbReference type="ARBA" id="ARBA00022837"/>
    </source>
</evidence>
<evidence type="ECO:0000313" key="10">
    <source>
        <dbReference type="EMBL" id="SBW03643.1"/>
    </source>
</evidence>
<dbReference type="InterPro" id="IPR013780">
    <property type="entry name" value="Glyco_hydro_b"/>
</dbReference>
<feature type="domain" description="Glycosyl-hydrolase 97 catalytic" evidence="7">
    <location>
        <begin position="304"/>
        <end position="455"/>
    </location>
</feature>
<feature type="signal peptide" evidence="6">
    <location>
        <begin position="1"/>
        <end position="22"/>
    </location>
</feature>
<proteinExistence type="predicted"/>
<dbReference type="GO" id="GO:0030246">
    <property type="term" value="F:carbohydrate binding"/>
    <property type="evidence" value="ECO:0007669"/>
    <property type="project" value="InterPro"/>
</dbReference>
<dbReference type="InterPro" id="IPR052720">
    <property type="entry name" value="Glycosyl_hydrolase_97"/>
</dbReference>
<dbReference type="EMBL" id="FLUM01000003">
    <property type="protein sequence ID" value="SBW03643.1"/>
    <property type="molecule type" value="Genomic_DNA"/>
</dbReference>
<dbReference type="Pfam" id="PF10566">
    <property type="entry name" value="Glyco_hydro_97"/>
    <property type="match status" value="1"/>
</dbReference>
<dbReference type="GO" id="GO:0016798">
    <property type="term" value="F:hydrolase activity, acting on glycosyl bonds"/>
    <property type="evidence" value="ECO:0007669"/>
    <property type="project" value="UniProtKB-KW"/>
</dbReference>
<evidence type="ECO:0000256" key="3">
    <source>
        <dbReference type="ARBA" id="ARBA00022801"/>
    </source>
</evidence>
<evidence type="ECO:0000259" key="8">
    <source>
        <dbReference type="Pfam" id="PF14508"/>
    </source>
</evidence>
<protein>
    <submittedName>
        <fullName evidence="10">Putative alpha-glucosidase</fullName>
    </submittedName>
</protein>
<comment type="cofactor">
    <cofactor evidence="1">
        <name>Ca(2+)</name>
        <dbReference type="ChEBI" id="CHEBI:29108"/>
    </cofactor>
</comment>
<dbReference type="InterPro" id="IPR013785">
    <property type="entry name" value="Aldolase_TIM"/>
</dbReference>
<dbReference type="InterPro" id="IPR029486">
    <property type="entry name" value="GH97_N"/>
</dbReference>
<evidence type="ECO:0000259" key="7">
    <source>
        <dbReference type="Pfam" id="PF10566"/>
    </source>
</evidence>
<keyword evidence="4" id="KW-0106">Calcium</keyword>
<keyword evidence="3" id="KW-0378">Hydrolase</keyword>
<feature type="domain" description="Glycosyl-hydrolase 97 N-terminal" evidence="8">
    <location>
        <begin position="27"/>
        <end position="284"/>
    </location>
</feature>
<dbReference type="Gene3D" id="2.60.40.1180">
    <property type="entry name" value="Golgi alpha-mannosidase II"/>
    <property type="match status" value="1"/>
</dbReference>
<evidence type="ECO:0000256" key="6">
    <source>
        <dbReference type="SAM" id="SignalP"/>
    </source>
</evidence>
<keyword evidence="5" id="KW-0326">Glycosidase</keyword>
<feature type="chain" id="PRO_5012962295" evidence="6">
    <location>
        <begin position="23"/>
        <end position="652"/>
    </location>
</feature>